<evidence type="ECO:0000256" key="4">
    <source>
        <dbReference type="ARBA" id="ARBA00022989"/>
    </source>
</evidence>
<dbReference type="InterPro" id="IPR056569">
    <property type="entry name" value="ArlJ-like"/>
</dbReference>
<evidence type="ECO:0000256" key="5">
    <source>
        <dbReference type="ARBA" id="ARBA00023136"/>
    </source>
</evidence>
<dbReference type="EMBL" id="JAAZKV010000011">
    <property type="protein sequence ID" value="NMA44455.1"/>
    <property type="molecule type" value="Genomic_DNA"/>
</dbReference>
<dbReference type="GO" id="GO:0005886">
    <property type="term" value="C:plasma membrane"/>
    <property type="evidence" value="ECO:0007669"/>
    <property type="project" value="UniProtKB-SubCell"/>
</dbReference>
<gene>
    <name evidence="8" type="ORF">GX950_01420</name>
</gene>
<keyword evidence="4 6" id="KW-1133">Transmembrane helix</keyword>
<evidence type="ECO:0000259" key="7">
    <source>
        <dbReference type="Pfam" id="PF00482"/>
    </source>
</evidence>
<comment type="subcellular location">
    <subcellularLocation>
        <location evidence="1">Cell membrane</location>
        <topology evidence="1">Multi-pass membrane protein</topology>
    </subcellularLocation>
</comment>
<keyword evidence="3 6" id="KW-0812">Transmembrane</keyword>
<evidence type="ECO:0000256" key="1">
    <source>
        <dbReference type="ARBA" id="ARBA00004651"/>
    </source>
</evidence>
<sequence length="348" mass="38310">MILDKIYILSSIIVPKQILDQKIKPWLRYAGSRDNERRWIGVRIFFSTLIGLIGFLIPFSVFPILNTLFNTNLYFTPNITLTLMIMLGLIGFFGTMILFYLHLSYVIDGRKKMVENILPDFLFLVGNNLKSGMTPFYAFRSAVRPEFGPLSEEIQIATQKSLGIESFSDALKDIAQRIDSKILADTTRFFSQALKSGGKLAQLIETSANDIKQTNQLKKELVTATRMYSLFIIFVVIIASPMLLAVSVQFLNILTSIQAQTSGFNTSAAGMSVGIGVIGSGVTITPEFMITMGHIIIIVNAFLASVFIGVLGGGKIREGIKYAPVIAIIGIILFNILIQAVGGLIGTF</sequence>
<organism evidence="8 9">
    <name type="scientific">Candidatus Iainarchaeum sp</name>
    <dbReference type="NCBI Taxonomy" id="3101447"/>
    <lineage>
        <taxon>Archaea</taxon>
        <taxon>Candidatus Iainarchaeota</taxon>
        <taxon>Candidatus Iainarchaeia</taxon>
        <taxon>Candidatus Iainarchaeales</taxon>
        <taxon>Candidatus Iainarchaeaceae</taxon>
        <taxon>Candidatus Iainarchaeum</taxon>
    </lineage>
</organism>
<feature type="transmembrane region" description="Helical" evidence="6">
    <location>
        <begin position="228"/>
        <end position="251"/>
    </location>
</feature>
<dbReference type="Pfam" id="PF00482">
    <property type="entry name" value="T2SSF"/>
    <property type="match status" value="1"/>
</dbReference>
<evidence type="ECO:0000313" key="8">
    <source>
        <dbReference type="EMBL" id="NMA44455.1"/>
    </source>
</evidence>
<protein>
    <submittedName>
        <fullName evidence="8">Type II secretion system F family protein</fullName>
    </submittedName>
</protein>
<dbReference type="Proteomes" id="UP000526302">
    <property type="component" value="Unassembled WGS sequence"/>
</dbReference>
<keyword evidence="5 6" id="KW-0472">Membrane</keyword>
<evidence type="ECO:0000256" key="3">
    <source>
        <dbReference type="ARBA" id="ARBA00022692"/>
    </source>
</evidence>
<proteinExistence type="predicted"/>
<dbReference type="InterPro" id="IPR018076">
    <property type="entry name" value="T2SS_GspF_dom"/>
</dbReference>
<feature type="transmembrane region" description="Helical" evidence="6">
    <location>
        <begin position="322"/>
        <end position="345"/>
    </location>
</feature>
<keyword evidence="2" id="KW-1003">Cell membrane</keyword>
<dbReference type="AlphaFoldDB" id="A0A7K4BZ26"/>
<comment type="caution">
    <text evidence="8">The sequence shown here is derived from an EMBL/GenBank/DDBJ whole genome shotgun (WGS) entry which is preliminary data.</text>
</comment>
<evidence type="ECO:0000313" key="9">
    <source>
        <dbReference type="Proteomes" id="UP000526302"/>
    </source>
</evidence>
<reference evidence="8 9" key="1">
    <citation type="journal article" date="2020" name="Biotechnol. Biofuels">
        <title>New insights from the biogas microbiome by comprehensive genome-resolved metagenomics of nearly 1600 species originating from multiple anaerobic digesters.</title>
        <authorList>
            <person name="Campanaro S."/>
            <person name="Treu L."/>
            <person name="Rodriguez-R L.M."/>
            <person name="Kovalovszki A."/>
            <person name="Ziels R.M."/>
            <person name="Maus I."/>
            <person name="Zhu X."/>
            <person name="Kougias P.G."/>
            <person name="Basile A."/>
            <person name="Luo G."/>
            <person name="Schluter A."/>
            <person name="Konstantinidis K.T."/>
            <person name="Angelidaki I."/>
        </authorList>
    </citation>
    <scope>NUCLEOTIDE SEQUENCE [LARGE SCALE GENOMIC DNA]</scope>
    <source>
        <strain evidence="8">AS22ysBPME_79</strain>
    </source>
</reference>
<dbReference type="PANTHER" id="PTHR35402:SF1">
    <property type="entry name" value="TYPE II SECRETION SYSTEM PROTEIN GSPF DOMAIN-CONTAINING PROTEIN"/>
    <property type="match status" value="1"/>
</dbReference>
<accession>A0A7K4BZ26</accession>
<feature type="transmembrane region" description="Helical" evidence="6">
    <location>
        <begin position="288"/>
        <end position="310"/>
    </location>
</feature>
<feature type="transmembrane region" description="Helical" evidence="6">
    <location>
        <begin position="40"/>
        <end position="61"/>
    </location>
</feature>
<evidence type="ECO:0000256" key="6">
    <source>
        <dbReference type="SAM" id="Phobius"/>
    </source>
</evidence>
<evidence type="ECO:0000256" key="2">
    <source>
        <dbReference type="ARBA" id="ARBA00022475"/>
    </source>
</evidence>
<dbReference type="PANTHER" id="PTHR35402">
    <property type="entry name" value="INTEGRAL MEMBRANE PROTEIN-RELATED"/>
    <property type="match status" value="1"/>
</dbReference>
<feature type="domain" description="Type II secretion system protein GspF" evidence="7">
    <location>
        <begin position="121"/>
        <end position="246"/>
    </location>
</feature>
<name>A0A7K4BZ26_9ARCH</name>
<feature type="transmembrane region" description="Helical" evidence="6">
    <location>
        <begin position="81"/>
        <end position="103"/>
    </location>
</feature>